<dbReference type="PATRIC" id="fig|1341156.4.peg.96"/>
<reference evidence="2 3" key="1">
    <citation type="submission" date="2013-06" db="EMBL/GenBank/DDBJ databases">
        <title>Rumen cellulosomics: divergent fiber-degrading strategies revealed by comparative genome-wide analysis of six Ruminococcal strains.</title>
        <authorList>
            <person name="Dassa B."/>
            <person name="Borovok I."/>
            <person name="Lamed R."/>
            <person name="Flint H."/>
            <person name="Yeoman C.J."/>
            <person name="White B."/>
            <person name="Bayer E.A."/>
        </authorList>
    </citation>
    <scope>NUCLEOTIDE SEQUENCE [LARGE SCALE GENOMIC DNA]</scope>
    <source>
        <strain evidence="2 3">SY3</strain>
    </source>
</reference>
<dbReference type="EMBL" id="JEOB01000001">
    <property type="protein sequence ID" value="EXM40973.1"/>
    <property type="molecule type" value="Genomic_DNA"/>
</dbReference>
<organism evidence="2 3">
    <name type="scientific">Ruminococcus albus SY3</name>
    <dbReference type="NCBI Taxonomy" id="1341156"/>
    <lineage>
        <taxon>Bacteria</taxon>
        <taxon>Bacillati</taxon>
        <taxon>Bacillota</taxon>
        <taxon>Clostridia</taxon>
        <taxon>Eubacteriales</taxon>
        <taxon>Oscillospiraceae</taxon>
        <taxon>Ruminococcus</taxon>
    </lineage>
</organism>
<dbReference type="InterPro" id="IPR046909">
    <property type="entry name" value="cREC_REC"/>
</dbReference>
<evidence type="ECO:0000313" key="2">
    <source>
        <dbReference type="EMBL" id="EXM40973.1"/>
    </source>
</evidence>
<proteinExistence type="predicted"/>
<accession>A0A011W2E7</accession>
<protein>
    <recommendedName>
        <fullName evidence="1">Cyclic-phosphate processing Receiver domain-containing protein</fullName>
    </recommendedName>
</protein>
<feature type="domain" description="Cyclic-phosphate processing Receiver" evidence="1">
    <location>
        <begin position="4"/>
        <end position="86"/>
    </location>
</feature>
<evidence type="ECO:0000259" key="1">
    <source>
        <dbReference type="Pfam" id="PF20274"/>
    </source>
</evidence>
<keyword evidence="3" id="KW-1185">Reference proteome</keyword>
<gene>
    <name evidence="2" type="ORF">RASY3_01865</name>
</gene>
<evidence type="ECO:0000313" key="3">
    <source>
        <dbReference type="Proteomes" id="UP000021369"/>
    </source>
</evidence>
<dbReference type="OrthoDB" id="2614698at2"/>
<dbReference type="Proteomes" id="UP000021369">
    <property type="component" value="Unassembled WGS sequence"/>
</dbReference>
<dbReference type="Pfam" id="PF20274">
    <property type="entry name" value="cREC_REC"/>
    <property type="match status" value="1"/>
</dbReference>
<dbReference type="RefSeq" id="WP_024857453.1">
    <property type="nucleotide sequence ID" value="NZ_JEOB01000001.1"/>
</dbReference>
<sequence length="101" mass="12040">MGLKLFVDDTRDFPKGYECVRSYDDCIMYFRLFGDFDHVSLDYHLGEEHTGLDILKWMKENGKEPKHINIHSNHIVGMREMKKYAEENFKNSVITMNTLYK</sequence>
<dbReference type="AlphaFoldDB" id="A0A011W2E7"/>
<comment type="caution">
    <text evidence="2">The sequence shown here is derived from an EMBL/GenBank/DDBJ whole genome shotgun (WGS) entry which is preliminary data.</text>
</comment>
<name>A0A011W2E7_RUMAL</name>